<feature type="compositionally biased region" description="Polar residues" evidence="1">
    <location>
        <begin position="1"/>
        <end position="14"/>
    </location>
</feature>
<feature type="compositionally biased region" description="Pro residues" evidence="1">
    <location>
        <begin position="38"/>
        <end position="49"/>
    </location>
</feature>
<dbReference type="EMBL" id="PIQI01000026">
    <property type="protein sequence ID" value="PJZ03952.1"/>
    <property type="molecule type" value="Genomic_DNA"/>
</dbReference>
<name>A0A2M9W8U5_9GAMM</name>
<dbReference type="Proteomes" id="UP000232062">
    <property type="component" value="Unassembled WGS sequence"/>
</dbReference>
<evidence type="ECO:0000313" key="2">
    <source>
        <dbReference type="EMBL" id="PJZ03952.1"/>
    </source>
</evidence>
<feature type="compositionally biased region" description="Low complexity" evidence="1">
    <location>
        <begin position="15"/>
        <end position="33"/>
    </location>
</feature>
<dbReference type="AlphaFoldDB" id="A0A2M9W8U5"/>
<reference evidence="2 3" key="1">
    <citation type="submission" date="2017-11" db="EMBL/GenBank/DDBJ databases">
        <title>The genome sequence of Pantoea rodasii DSM 26611.</title>
        <authorList>
            <person name="Gao J."/>
            <person name="Mao X."/>
            <person name="Sun J."/>
        </authorList>
    </citation>
    <scope>NUCLEOTIDE SEQUENCE [LARGE SCALE GENOMIC DNA]</scope>
    <source>
        <strain evidence="2 3">DSM 26611</strain>
    </source>
</reference>
<gene>
    <name evidence="2" type="ORF">PRCB_18835</name>
</gene>
<organism evidence="2 3">
    <name type="scientific">Pantoea rodasii</name>
    <dbReference type="NCBI Taxonomy" id="1076549"/>
    <lineage>
        <taxon>Bacteria</taxon>
        <taxon>Pseudomonadati</taxon>
        <taxon>Pseudomonadota</taxon>
        <taxon>Gammaproteobacteria</taxon>
        <taxon>Enterobacterales</taxon>
        <taxon>Erwiniaceae</taxon>
        <taxon>Pantoea</taxon>
    </lineage>
</organism>
<feature type="region of interest" description="Disordered" evidence="1">
    <location>
        <begin position="1"/>
        <end position="65"/>
    </location>
</feature>
<sequence length="65" mass="6947">MTTQSSSALQHQISPTTNHQPPTTNHQPPTTNHSSPPVISPSPANPLAPHPYFDNDIHSQLSSDG</sequence>
<protein>
    <submittedName>
        <fullName evidence="2">Uncharacterized protein</fullName>
    </submittedName>
</protein>
<accession>A0A2M9W8U5</accession>
<proteinExistence type="predicted"/>
<evidence type="ECO:0000256" key="1">
    <source>
        <dbReference type="SAM" id="MobiDB-lite"/>
    </source>
</evidence>
<keyword evidence="3" id="KW-1185">Reference proteome</keyword>
<evidence type="ECO:0000313" key="3">
    <source>
        <dbReference type="Proteomes" id="UP000232062"/>
    </source>
</evidence>
<comment type="caution">
    <text evidence="2">The sequence shown here is derived from an EMBL/GenBank/DDBJ whole genome shotgun (WGS) entry which is preliminary data.</text>
</comment>